<evidence type="ECO:0000313" key="1">
    <source>
        <dbReference type="EMBL" id="NIK59114.1"/>
    </source>
</evidence>
<gene>
    <name evidence="1" type="ORF">BJY22_004831</name>
</gene>
<dbReference type="Proteomes" id="UP000555407">
    <property type="component" value="Unassembled WGS sequence"/>
</dbReference>
<comment type="caution">
    <text evidence="1">The sequence shown here is derived from an EMBL/GenBank/DDBJ whole genome shotgun (WGS) entry which is preliminary data.</text>
</comment>
<dbReference type="EMBL" id="JAASRO010000001">
    <property type="protein sequence ID" value="NIK59114.1"/>
    <property type="molecule type" value="Genomic_DNA"/>
</dbReference>
<evidence type="ECO:0000313" key="2">
    <source>
        <dbReference type="Proteomes" id="UP000555407"/>
    </source>
</evidence>
<organism evidence="1 2">
    <name type="scientific">Kribbella shirazensis</name>
    <dbReference type="NCBI Taxonomy" id="1105143"/>
    <lineage>
        <taxon>Bacteria</taxon>
        <taxon>Bacillati</taxon>
        <taxon>Actinomycetota</taxon>
        <taxon>Actinomycetes</taxon>
        <taxon>Propionibacteriales</taxon>
        <taxon>Kribbellaceae</taxon>
        <taxon>Kribbella</taxon>
    </lineage>
</organism>
<sequence>MSGSRSTLIGLAFAPVPLTMFAAVAVGEAG</sequence>
<name>A0A7X5VDQ4_9ACTN</name>
<proteinExistence type="predicted"/>
<accession>A0A7X5VDQ4</accession>
<dbReference type="AlphaFoldDB" id="A0A7X5VDQ4"/>
<keyword evidence="2" id="KW-1185">Reference proteome</keyword>
<reference evidence="1 2" key="1">
    <citation type="submission" date="2020-03" db="EMBL/GenBank/DDBJ databases">
        <title>Sequencing the genomes of 1000 actinobacteria strains.</title>
        <authorList>
            <person name="Klenk H.-P."/>
        </authorList>
    </citation>
    <scope>NUCLEOTIDE SEQUENCE [LARGE SCALE GENOMIC DNA]</scope>
    <source>
        <strain evidence="1 2">DSM 45490</strain>
    </source>
</reference>
<protein>
    <submittedName>
        <fullName evidence="1">Uncharacterized protein</fullName>
    </submittedName>
</protein>